<accession>A0AAN7AW96</accession>
<evidence type="ECO:0000313" key="2">
    <source>
        <dbReference type="Proteomes" id="UP001303160"/>
    </source>
</evidence>
<organism evidence="1 2">
    <name type="scientific">Triangularia verruculosa</name>
    <dbReference type="NCBI Taxonomy" id="2587418"/>
    <lineage>
        <taxon>Eukaryota</taxon>
        <taxon>Fungi</taxon>
        <taxon>Dikarya</taxon>
        <taxon>Ascomycota</taxon>
        <taxon>Pezizomycotina</taxon>
        <taxon>Sordariomycetes</taxon>
        <taxon>Sordariomycetidae</taxon>
        <taxon>Sordariales</taxon>
        <taxon>Podosporaceae</taxon>
        <taxon>Triangularia</taxon>
    </lineage>
</organism>
<protein>
    <submittedName>
        <fullName evidence="1">Uncharacterized protein</fullName>
    </submittedName>
</protein>
<keyword evidence="2" id="KW-1185">Reference proteome</keyword>
<name>A0AAN7AW96_9PEZI</name>
<comment type="caution">
    <text evidence="1">The sequence shown here is derived from an EMBL/GenBank/DDBJ whole genome shotgun (WGS) entry which is preliminary data.</text>
</comment>
<reference evidence="1" key="2">
    <citation type="submission" date="2023-05" db="EMBL/GenBank/DDBJ databases">
        <authorList>
            <consortium name="Lawrence Berkeley National Laboratory"/>
            <person name="Steindorff A."/>
            <person name="Hensen N."/>
            <person name="Bonometti L."/>
            <person name="Westerberg I."/>
            <person name="Brannstrom I.O."/>
            <person name="Guillou S."/>
            <person name="Cros-Aarteil S."/>
            <person name="Calhoun S."/>
            <person name="Haridas S."/>
            <person name="Kuo A."/>
            <person name="Mondo S."/>
            <person name="Pangilinan J."/>
            <person name="Riley R."/>
            <person name="Labutti K."/>
            <person name="Andreopoulos B."/>
            <person name="Lipzen A."/>
            <person name="Chen C."/>
            <person name="Yanf M."/>
            <person name="Daum C."/>
            <person name="Ng V."/>
            <person name="Clum A."/>
            <person name="Ohm R."/>
            <person name="Martin F."/>
            <person name="Silar P."/>
            <person name="Natvig D."/>
            <person name="Lalanne C."/>
            <person name="Gautier V."/>
            <person name="Ament-Velasquez S.L."/>
            <person name="Kruys A."/>
            <person name="Hutchinson M.I."/>
            <person name="Powell A.J."/>
            <person name="Barry K."/>
            <person name="Miller A.N."/>
            <person name="Grigoriev I.V."/>
            <person name="Debuchy R."/>
            <person name="Gladieux P."/>
            <person name="Thoren M.H."/>
            <person name="Johannesson H."/>
        </authorList>
    </citation>
    <scope>NUCLEOTIDE SEQUENCE</scope>
    <source>
        <strain evidence="1">CBS 315.58</strain>
    </source>
</reference>
<dbReference type="EMBL" id="MU863902">
    <property type="protein sequence ID" value="KAK4201923.1"/>
    <property type="molecule type" value="Genomic_DNA"/>
</dbReference>
<proteinExistence type="predicted"/>
<reference evidence="1" key="1">
    <citation type="journal article" date="2023" name="Mol. Phylogenet. Evol.">
        <title>Genome-scale phylogeny and comparative genomics of the fungal order Sordariales.</title>
        <authorList>
            <person name="Hensen N."/>
            <person name="Bonometti L."/>
            <person name="Westerberg I."/>
            <person name="Brannstrom I.O."/>
            <person name="Guillou S."/>
            <person name="Cros-Aarteil S."/>
            <person name="Calhoun S."/>
            <person name="Haridas S."/>
            <person name="Kuo A."/>
            <person name="Mondo S."/>
            <person name="Pangilinan J."/>
            <person name="Riley R."/>
            <person name="LaButti K."/>
            <person name="Andreopoulos B."/>
            <person name="Lipzen A."/>
            <person name="Chen C."/>
            <person name="Yan M."/>
            <person name="Daum C."/>
            <person name="Ng V."/>
            <person name="Clum A."/>
            <person name="Steindorff A."/>
            <person name="Ohm R.A."/>
            <person name="Martin F."/>
            <person name="Silar P."/>
            <person name="Natvig D.O."/>
            <person name="Lalanne C."/>
            <person name="Gautier V."/>
            <person name="Ament-Velasquez S.L."/>
            <person name="Kruys A."/>
            <person name="Hutchinson M.I."/>
            <person name="Powell A.J."/>
            <person name="Barry K."/>
            <person name="Miller A.N."/>
            <person name="Grigoriev I.V."/>
            <person name="Debuchy R."/>
            <person name="Gladieux P."/>
            <person name="Hiltunen Thoren M."/>
            <person name="Johannesson H."/>
        </authorList>
    </citation>
    <scope>NUCLEOTIDE SEQUENCE</scope>
    <source>
        <strain evidence="1">CBS 315.58</strain>
    </source>
</reference>
<gene>
    <name evidence="1" type="ORF">QBC40DRAFT_263811</name>
</gene>
<evidence type="ECO:0000313" key="1">
    <source>
        <dbReference type="EMBL" id="KAK4201923.1"/>
    </source>
</evidence>
<dbReference type="Proteomes" id="UP001303160">
    <property type="component" value="Unassembled WGS sequence"/>
</dbReference>
<sequence length="276" mass="29769">MSPPALSRFLNGFLTQGEVELGRLVLDTANPQKNFCKPTSLTLTDTDRSRNEFNNIDSLVGAASASKFQLLLTKLLNVMAAKSAKSTDALRTAEAVSYQLFNVDEKLDTLLQDDKVKSWLEKYRGKTRIYLVVALHTVKDASVKLDADKAASVDVKVKAPVANAPGANVEMNVAHNSNREQSASFVAPGERIIAVGYQEVQFRPFLSSTADAARLAKKTVWKSFDTSRAADSADMVEASVGDILDVAKGFKAKVEAEHTGSAGKFVILEGQVGGDE</sequence>
<dbReference type="AlphaFoldDB" id="A0AAN7AW96"/>